<gene>
    <name evidence="11" type="ORF">BOX15_Mlig004117g1</name>
</gene>
<reference evidence="11 12" key="1">
    <citation type="submission" date="2017-06" db="EMBL/GenBank/DDBJ databases">
        <title>A platform for efficient transgenesis in Macrostomum lignano, a flatworm model organism for stem cell research.</title>
        <authorList>
            <person name="Berezikov E."/>
        </authorList>
    </citation>
    <scope>NUCLEOTIDE SEQUENCE [LARGE SCALE GENOMIC DNA]</scope>
    <source>
        <strain evidence="11">DV1</strain>
        <tissue evidence="11">Whole organism</tissue>
    </source>
</reference>
<keyword evidence="8" id="KW-1133">Transmembrane helix</keyword>
<keyword evidence="9" id="KW-0472">Membrane</keyword>
<dbReference type="GO" id="GO:0046923">
    <property type="term" value="F:ER retention sequence binding"/>
    <property type="evidence" value="ECO:0007669"/>
    <property type="project" value="InterPro"/>
</dbReference>
<evidence type="ECO:0000256" key="4">
    <source>
        <dbReference type="ARBA" id="ARBA00022692"/>
    </source>
</evidence>
<evidence type="ECO:0000313" key="11">
    <source>
        <dbReference type="EMBL" id="PAA66356.1"/>
    </source>
</evidence>
<evidence type="ECO:0000256" key="5">
    <source>
        <dbReference type="ARBA" id="ARBA00022824"/>
    </source>
</evidence>
<keyword evidence="7" id="KW-0653">Protein transport</keyword>
<sequence>HIGAVAHNSRLSAAEQASLSGMCSREDEPLRIAGNLCQLCSLGLLCSSLRRCPGARSALGLSVNSQILLAAALTARSSCCCCHGWPADAAVVAASAVELLTVMLVWMVALQVISQQRAIAAASGPLLLRQFASALLAVPSAGLAALACREFTPAELLRSFGVYLESLALLPQLFLYSAQTEDSEAAASSSRLLSVLRPRYLLALLAYRACHGAHSLMELRRLFGGSPHSAPIGIALPDSLEAAAGCLQTLLLLDFAGFIIGLIGGEGGCRCLASKLRVVGFEMIGIWD</sequence>
<keyword evidence="10" id="KW-0675">Receptor</keyword>
<evidence type="ECO:0000256" key="9">
    <source>
        <dbReference type="ARBA" id="ARBA00023136"/>
    </source>
</evidence>
<evidence type="ECO:0000256" key="2">
    <source>
        <dbReference type="ARBA" id="ARBA00010120"/>
    </source>
</evidence>
<comment type="similarity">
    <text evidence="2">Belongs to the ERD2 family.</text>
</comment>
<dbReference type="InterPro" id="IPR000133">
    <property type="entry name" value="ER_ret_rcpt"/>
</dbReference>
<dbReference type="GO" id="GO:0016192">
    <property type="term" value="P:vesicle-mediated transport"/>
    <property type="evidence" value="ECO:0007669"/>
    <property type="project" value="UniProtKB-KW"/>
</dbReference>
<dbReference type="GO" id="GO:0005789">
    <property type="term" value="C:endoplasmic reticulum membrane"/>
    <property type="evidence" value="ECO:0007669"/>
    <property type="project" value="UniProtKB-SubCell"/>
</dbReference>
<feature type="non-terminal residue" evidence="11">
    <location>
        <position position="1"/>
    </location>
</feature>
<dbReference type="Proteomes" id="UP000215902">
    <property type="component" value="Unassembled WGS sequence"/>
</dbReference>
<keyword evidence="3" id="KW-0813">Transport</keyword>
<dbReference type="PANTHER" id="PTHR10585">
    <property type="entry name" value="ER LUMEN PROTEIN RETAINING RECEPTOR"/>
    <property type="match status" value="1"/>
</dbReference>
<evidence type="ECO:0000256" key="7">
    <source>
        <dbReference type="ARBA" id="ARBA00022927"/>
    </source>
</evidence>
<evidence type="ECO:0000256" key="8">
    <source>
        <dbReference type="ARBA" id="ARBA00022989"/>
    </source>
</evidence>
<keyword evidence="6" id="KW-0931">ER-Golgi transport</keyword>
<proteinExistence type="inferred from homology"/>
<protein>
    <submittedName>
        <fullName evidence="11">Uncharacterized protein</fullName>
    </submittedName>
</protein>
<dbReference type="STRING" id="282301.A0A267EY09"/>
<keyword evidence="12" id="KW-1185">Reference proteome</keyword>
<dbReference type="GO" id="GO:0015031">
    <property type="term" value="P:protein transport"/>
    <property type="evidence" value="ECO:0007669"/>
    <property type="project" value="UniProtKB-KW"/>
</dbReference>
<name>A0A267EY09_9PLAT</name>
<organism evidence="11 12">
    <name type="scientific">Macrostomum lignano</name>
    <dbReference type="NCBI Taxonomy" id="282301"/>
    <lineage>
        <taxon>Eukaryota</taxon>
        <taxon>Metazoa</taxon>
        <taxon>Spiralia</taxon>
        <taxon>Lophotrochozoa</taxon>
        <taxon>Platyhelminthes</taxon>
        <taxon>Rhabditophora</taxon>
        <taxon>Macrostomorpha</taxon>
        <taxon>Macrostomida</taxon>
        <taxon>Macrostomidae</taxon>
        <taxon>Macrostomum</taxon>
    </lineage>
</organism>
<evidence type="ECO:0000256" key="1">
    <source>
        <dbReference type="ARBA" id="ARBA00004477"/>
    </source>
</evidence>
<dbReference type="GO" id="GO:0006621">
    <property type="term" value="P:protein retention in ER lumen"/>
    <property type="evidence" value="ECO:0007669"/>
    <property type="project" value="InterPro"/>
</dbReference>
<dbReference type="PRINTS" id="PR00660">
    <property type="entry name" value="ERLUMENR"/>
</dbReference>
<comment type="caution">
    <text evidence="11">The sequence shown here is derived from an EMBL/GenBank/DDBJ whole genome shotgun (WGS) entry which is preliminary data.</text>
</comment>
<comment type="subcellular location">
    <subcellularLocation>
        <location evidence="1">Endoplasmic reticulum membrane</location>
        <topology evidence="1">Multi-pass membrane protein</topology>
    </subcellularLocation>
</comment>
<evidence type="ECO:0000256" key="10">
    <source>
        <dbReference type="ARBA" id="ARBA00023170"/>
    </source>
</evidence>
<dbReference type="AlphaFoldDB" id="A0A267EY09"/>
<accession>A0A267EY09</accession>
<evidence type="ECO:0000313" key="12">
    <source>
        <dbReference type="Proteomes" id="UP000215902"/>
    </source>
</evidence>
<keyword evidence="4" id="KW-0812">Transmembrane</keyword>
<keyword evidence="5" id="KW-0256">Endoplasmic reticulum</keyword>
<evidence type="ECO:0000256" key="3">
    <source>
        <dbReference type="ARBA" id="ARBA00022448"/>
    </source>
</evidence>
<dbReference type="Pfam" id="PF00810">
    <property type="entry name" value="ER_lumen_recept"/>
    <property type="match status" value="1"/>
</dbReference>
<dbReference type="EMBL" id="NIVC01001566">
    <property type="protein sequence ID" value="PAA66356.1"/>
    <property type="molecule type" value="Genomic_DNA"/>
</dbReference>
<evidence type="ECO:0000256" key="6">
    <source>
        <dbReference type="ARBA" id="ARBA00022892"/>
    </source>
</evidence>